<evidence type="ECO:0000313" key="3">
    <source>
        <dbReference type="Proteomes" id="UP001642464"/>
    </source>
</evidence>
<protein>
    <submittedName>
        <fullName evidence="2">Uncharacterized protein</fullName>
    </submittedName>
</protein>
<accession>A0ABP0Q1Z7</accession>
<name>A0ABP0Q1Z7_9DINO</name>
<gene>
    <name evidence="2" type="ORF">SCF082_LOCUS38610</name>
</gene>
<comment type="caution">
    <text evidence="2">The sequence shown here is derived from an EMBL/GenBank/DDBJ whole genome shotgun (WGS) entry which is preliminary data.</text>
</comment>
<feature type="compositionally biased region" description="Low complexity" evidence="1">
    <location>
        <begin position="161"/>
        <end position="171"/>
    </location>
</feature>
<feature type="compositionally biased region" description="Basic and acidic residues" evidence="1">
    <location>
        <begin position="183"/>
        <end position="201"/>
    </location>
</feature>
<feature type="compositionally biased region" description="Polar residues" evidence="1">
    <location>
        <begin position="146"/>
        <end position="157"/>
    </location>
</feature>
<dbReference type="EMBL" id="CAXAMM010038796">
    <property type="protein sequence ID" value="CAK9081039.1"/>
    <property type="molecule type" value="Genomic_DNA"/>
</dbReference>
<feature type="region of interest" description="Disordered" evidence="1">
    <location>
        <begin position="139"/>
        <end position="377"/>
    </location>
</feature>
<evidence type="ECO:0000256" key="1">
    <source>
        <dbReference type="SAM" id="MobiDB-lite"/>
    </source>
</evidence>
<feature type="compositionally biased region" description="Low complexity" evidence="1">
    <location>
        <begin position="267"/>
        <end position="282"/>
    </location>
</feature>
<feature type="compositionally biased region" description="Acidic residues" evidence="1">
    <location>
        <begin position="244"/>
        <end position="266"/>
    </location>
</feature>
<organism evidence="2 3">
    <name type="scientific">Durusdinium trenchii</name>
    <dbReference type="NCBI Taxonomy" id="1381693"/>
    <lineage>
        <taxon>Eukaryota</taxon>
        <taxon>Sar</taxon>
        <taxon>Alveolata</taxon>
        <taxon>Dinophyceae</taxon>
        <taxon>Suessiales</taxon>
        <taxon>Symbiodiniaceae</taxon>
        <taxon>Durusdinium</taxon>
    </lineage>
</organism>
<reference evidence="2 3" key="1">
    <citation type="submission" date="2024-02" db="EMBL/GenBank/DDBJ databases">
        <authorList>
            <person name="Chen Y."/>
            <person name="Shah S."/>
            <person name="Dougan E. K."/>
            <person name="Thang M."/>
            <person name="Chan C."/>
        </authorList>
    </citation>
    <scope>NUCLEOTIDE SEQUENCE [LARGE SCALE GENOMIC DNA]</scope>
</reference>
<proteinExistence type="predicted"/>
<sequence>MLEAKEEARSAEAFDAILAKLEIALSKADAADPTRNAVRFQGIVLDLFSHIEAARSLMMEVLRSENVNRTILQHVFGGDCVRISRARAVVESAAQMNLRGRHKMAADCLRACECVEQVLSDLGLGFSLRQAQIRERELLKQRRASRGTSKAPNSPGDSTRAARAQASEAEAVSPAERPQFVKVIEEPPHGLEDAHDQHPEEEPAALVQKEDPSVQVQQEEPPLVAQEEELPVVVQKEEPPAVVQEEEPPVVVQEEEPPAVVQEEEPPVVVQEEPPLVVQEPPRAVQEPTRFLSLEESPAVNQDKEQLVGEVDEMNSPVKAGWPQRPDEPDELLHSRASSGADRNLEPEAEPIDIGQADTASRPSKANAHPAPDLGDAEAVPAEQLPPYFYPHLQSLAGRVFLHYATGDCTAPGGATLSTTRFRCFLRDCSILSSSESAEALQRQPSNPNNLDRRPAPGLVVGSRPAAGNATSIACLDARRSSSVSSTTRSRKMSRQLSTGFARGFGNTAEVAAGENGKLPLDLCPSPVLTRAQADLLYIQVMKQQEVHMTQESFMRALAIVGQQCLAGMDPAEAPELHDSQASLLNWFCEWALVPLADALGISQHDVLCAAEILRDPAVSALLRSCQRGLDIVFARYAAASPAPREPYRKGFWTVQSMQRFAAESDLSAELSHQCLQGIFSGCVQYGLERRGVAGKMSSTCFRLALVVIAQRVHSAPGCTPLMRVAMFMLRLSICRGASDLGVAARAVLGKQNAKRF</sequence>
<dbReference type="Proteomes" id="UP001642464">
    <property type="component" value="Unassembled WGS sequence"/>
</dbReference>
<evidence type="ECO:0000313" key="2">
    <source>
        <dbReference type="EMBL" id="CAK9081039.1"/>
    </source>
</evidence>
<feature type="compositionally biased region" description="Basic and acidic residues" evidence="1">
    <location>
        <begin position="325"/>
        <end position="334"/>
    </location>
</feature>
<keyword evidence="3" id="KW-1185">Reference proteome</keyword>